<accession>A0A935TEZ1</accession>
<protein>
    <submittedName>
        <fullName evidence="1">Uncharacterized protein</fullName>
    </submittedName>
</protein>
<gene>
    <name evidence="1" type="ORF">IPK02_22305</name>
</gene>
<dbReference type="EMBL" id="JADJOT010000012">
    <property type="protein sequence ID" value="MBK7956454.1"/>
    <property type="molecule type" value="Genomic_DNA"/>
</dbReference>
<dbReference type="AlphaFoldDB" id="A0A935TEZ1"/>
<reference evidence="1 2" key="1">
    <citation type="submission" date="2020-10" db="EMBL/GenBank/DDBJ databases">
        <title>Connecting structure to function with the recovery of over 1000 high-quality activated sludge metagenome-assembled genomes encoding full-length rRNA genes using long-read sequencing.</title>
        <authorList>
            <person name="Singleton C.M."/>
            <person name="Petriglieri F."/>
            <person name="Kristensen J.M."/>
            <person name="Kirkegaard R.H."/>
            <person name="Michaelsen T.Y."/>
            <person name="Andersen M.H."/>
            <person name="Karst S.M."/>
            <person name="Dueholm M.S."/>
            <person name="Nielsen P.H."/>
            <person name="Albertsen M."/>
        </authorList>
    </citation>
    <scope>NUCLEOTIDE SEQUENCE [LARGE SCALE GENOMIC DNA]</scope>
    <source>
        <strain evidence="1">Fred_18-Q3-R57-64_BAT3C.720</strain>
    </source>
</reference>
<proteinExistence type="predicted"/>
<dbReference type="Proteomes" id="UP000706151">
    <property type="component" value="Unassembled WGS sequence"/>
</dbReference>
<name>A0A935TEZ1_9PROT</name>
<evidence type="ECO:0000313" key="1">
    <source>
        <dbReference type="EMBL" id="MBK7956454.1"/>
    </source>
</evidence>
<comment type="caution">
    <text evidence="1">The sequence shown here is derived from an EMBL/GenBank/DDBJ whole genome shotgun (WGS) entry which is preliminary data.</text>
</comment>
<organism evidence="1 2">
    <name type="scientific">Candidatus Accumulibacter affinis</name>
    <dbReference type="NCBI Taxonomy" id="2954384"/>
    <lineage>
        <taxon>Bacteria</taxon>
        <taxon>Pseudomonadati</taxon>
        <taxon>Pseudomonadota</taxon>
        <taxon>Betaproteobacteria</taxon>
        <taxon>Candidatus Accumulibacter</taxon>
    </lineage>
</organism>
<evidence type="ECO:0000313" key="2">
    <source>
        <dbReference type="Proteomes" id="UP000706151"/>
    </source>
</evidence>
<sequence>MRYTRRSSGPYLLLILPDRSRSLIPAEWTDWGHRPDSRQDTRQ</sequence>